<dbReference type="RefSeq" id="WP_336349148.1">
    <property type="nucleotide sequence ID" value="NZ_JAZAQL010000001.1"/>
</dbReference>
<evidence type="ECO:0000256" key="2">
    <source>
        <dbReference type="SAM" id="Phobius"/>
    </source>
</evidence>
<evidence type="ECO:0000259" key="3">
    <source>
        <dbReference type="Pfam" id="PF24034"/>
    </source>
</evidence>
<evidence type="ECO:0000259" key="4">
    <source>
        <dbReference type="Pfam" id="PF24036"/>
    </source>
</evidence>
<reference evidence="5 6" key="1">
    <citation type="journal article" date="2019" name="Int. J. Syst. Evol. Microbiol.">
        <title>The Global Catalogue of Microorganisms (GCM) 10K type strain sequencing project: providing services to taxonomists for standard genome sequencing and annotation.</title>
        <authorList>
            <consortium name="The Broad Institute Genomics Platform"/>
            <consortium name="The Broad Institute Genome Sequencing Center for Infectious Disease"/>
            <person name="Wu L."/>
            <person name="Ma J."/>
        </authorList>
    </citation>
    <scope>NUCLEOTIDE SEQUENCE [LARGE SCALE GENOMIC DNA]</scope>
    <source>
        <strain evidence="5 6">GX26</strain>
    </source>
</reference>
<comment type="caution">
    <text evidence="5">The sequence shown here is derived from an EMBL/GenBank/DDBJ whole genome shotgun (WGS) entry which is preliminary data.</text>
</comment>
<feature type="transmembrane region" description="Helical" evidence="2">
    <location>
        <begin position="243"/>
        <end position="264"/>
    </location>
</feature>
<dbReference type="InterPro" id="IPR055769">
    <property type="entry name" value="DUF7345"/>
</dbReference>
<dbReference type="Proteomes" id="UP001596395">
    <property type="component" value="Unassembled WGS sequence"/>
</dbReference>
<dbReference type="InterPro" id="IPR055767">
    <property type="entry name" value="DUF7343"/>
</dbReference>
<evidence type="ECO:0000313" key="5">
    <source>
        <dbReference type="EMBL" id="MFC6952156.1"/>
    </source>
</evidence>
<dbReference type="Pfam" id="PF24034">
    <property type="entry name" value="DUF7343"/>
    <property type="match status" value="1"/>
</dbReference>
<organism evidence="5 6">
    <name type="scientific">Halorubellus litoreus</name>
    <dbReference type="NCBI Taxonomy" id="755308"/>
    <lineage>
        <taxon>Archaea</taxon>
        <taxon>Methanobacteriati</taxon>
        <taxon>Methanobacteriota</taxon>
        <taxon>Stenosarchaea group</taxon>
        <taxon>Halobacteria</taxon>
        <taxon>Halobacteriales</taxon>
        <taxon>Halorubellaceae</taxon>
        <taxon>Halorubellus</taxon>
    </lineage>
</organism>
<proteinExistence type="predicted"/>
<dbReference type="Pfam" id="PF24036">
    <property type="entry name" value="DUF7345"/>
    <property type="match status" value="1"/>
</dbReference>
<feature type="domain" description="DUF7343" evidence="3">
    <location>
        <begin position="364"/>
        <end position="425"/>
    </location>
</feature>
<keyword evidence="2" id="KW-0472">Membrane</keyword>
<name>A0ABD5VH22_9EURY</name>
<protein>
    <submittedName>
        <fullName evidence="5">Helix-turn-helix transcriptional regulator</fullName>
    </submittedName>
</protein>
<gene>
    <name evidence="5" type="ORF">ACFQGB_04700</name>
</gene>
<dbReference type="EMBL" id="JBHSXN010000001">
    <property type="protein sequence ID" value="MFC6952156.1"/>
    <property type="molecule type" value="Genomic_DNA"/>
</dbReference>
<evidence type="ECO:0000313" key="6">
    <source>
        <dbReference type="Proteomes" id="UP001596395"/>
    </source>
</evidence>
<evidence type="ECO:0000256" key="1">
    <source>
        <dbReference type="SAM" id="MobiDB-lite"/>
    </source>
</evidence>
<keyword evidence="6" id="KW-1185">Reference proteome</keyword>
<dbReference type="AlphaFoldDB" id="A0ABD5VH22"/>
<accession>A0ABD5VH22</accession>
<feature type="compositionally biased region" description="Low complexity" evidence="1">
    <location>
        <begin position="282"/>
        <end position="349"/>
    </location>
</feature>
<sequence length="436" mass="45605">MRFRPALVGILLLLVVSGAVVAADGARSGGFESAAAAESTAFERADPGLVVTVQLRADGDARWHVTHRFVVNGTNETRAFERFADDVRSGNRDLGVGRDTFARFAAASSNTTAREMEIRDANWTESTVENGTGTVTYSFTWTNFGRVEGESLFVGDAFRSPDGTWFPRLYDGQRLVIRPPEGLNIVGTPPDKGLDQRALVWDGYREFEPGYLSVVLERPATTSTTTSSVNTSTEGPVQPDDSFLLGVGFALLLVFVGAGSYFFARWQTQQDDGDGSAGVPEASDGGSPPAGSGTTDSGSATTAGSDAASTPPDTGSSGPDASGGDASTAVDAGDAAGGATAAGAAGAAVEDGDEDGDDEIDEALLSDEERVLRLLEGNGGRMKQANIVTETGWSNAKVSQLLSGMHDDDEIQKLRIGRENLIALPEENVADFGDDE</sequence>
<feature type="domain" description="DUF7345" evidence="4">
    <location>
        <begin position="52"/>
        <end position="182"/>
    </location>
</feature>
<keyword evidence="2" id="KW-1133">Transmembrane helix</keyword>
<keyword evidence="2" id="KW-0812">Transmembrane</keyword>
<feature type="region of interest" description="Disordered" evidence="1">
    <location>
        <begin position="270"/>
        <end position="358"/>
    </location>
</feature>